<evidence type="ECO:0000313" key="3">
    <source>
        <dbReference type="EMBL" id="MDO6576273.1"/>
    </source>
</evidence>
<reference evidence="3" key="1">
    <citation type="submission" date="2023-07" db="EMBL/GenBank/DDBJ databases">
        <title>Genome content predicts the carbon catabolic preferences of heterotrophic bacteria.</title>
        <authorList>
            <person name="Gralka M."/>
        </authorList>
    </citation>
    <scope>NUCLEOTIDE SEQUENCE</scope>
    <source>
        <strain evidence="3">F2M12</strain>
    </source>
</reference>
<dbReference type="AlphaFoldDB" id="A0AAW7YY89"/>
<sequence>MLKAVPIDDLKPGMYINQVLKQTGSLRMRSKGLVKHQTVINTLKSRGIQTVQVDFEKSLNHEPSTDSVPLSTPEASTQASTKLEKGQQIAQNSLTRNAMKEANGLYFDAVNIQNGFLSALNRGAVNDLKLLKDLAQSLIDSIFDNKDALSCLTLIKNNNAYLLEHSINCSILMGMFTQFLGYDRETIDQASLGALLMDVGMSSLPMDVHNNVEDLSAADWEVMKTHVDIGVELVQQCGEISDLVLSIIAQHHERIDGSGYPNALKEIEISEFARIAGIIDTYDAMVSNRPHKESISPTQALKRLTEDDRLDQTLVSQFVTCMGVHPVGSIVRLKSGKLAIVSQQNPLSTMSPIVMTFYSVPSQQYGDITRLDLSANDDEIVSGVRPDDFNVNLSTFFQDVLVNQAPD</sequence>
<evidence type="ECO:0000259" key="2">
    <source>
        <dbReference type="PROSITE" id="PS51832"/>
    </source>
</evidence>
<dbReference type="SUPFAM" id="SSF109604">
    <property type="entry name" value="HD-domain/PDEase-like"/>
    <property type="match status" value="1"/>
</dbReference>
<dbReference type="Gene3D" id="1.10.3210.10">
    <property type="entry name" value="Hypothetical protein af1432"/>
    <property type="match status" value="1"/>
</dbReference>
<dbReference type="PANTHER" id="PTHR43155:SF2">
    <property type="entry name" value="CYCLIC DI-GMP PHOSPHODIESTERASE PA4108"/>
    <property type="match status" value="1"/>
</dbReference>
<dbReference type="PROSITE" id="PS51832">
    <property type="entry name" value="HD_GYP"/>
    <property type="match status" value="1"/>
</dbReference>
<dbReference type="InterPro" id="IPR003607">
    <property type="entry name" value="HD/PDEase_dom"/>
</dbReference>
<dbReference type="InterPro" id="IPR021812">
    <property type="entry name" value="DUF3391"/>
</dbReference>
<dbReference type="CDD" id="cd00077">
    <property type="entry name" value="HDc"/>
    <property type="match status" value="1"/>
</dbReference>
<dbReference type="GO" id="GO:0008081">
    <property type="term" value="F:phosphoric diester hydrolase activity"/>
    <property type="evidence" value="ECO:0007669"/>
    <property type="project" value="UniProtKB-ARBA"/>
</dbReference>
<dbReference type="Proteomes" id="UP001170717">
    <property type="component" value="Unassembled WGS sequence"/>
</dbReference>
<name>A0AAW7YY89_9ALTE</name>
<feature type="domain" description="HD-GYP" evidence="2">
    <location>
        <begin position="140"/>
        <end position="336"/>
    </location>
</feature>
<comment type="caution">
    <text evidence="3">The sequence shown here is derived from an EMBL/GenBank/DDBJ whole genome shotgun (WGS) entry which is preliminary data.</text>
</comment>
<organism evidence="3 4">
    <name type="scientific">Alteromonas stellipolaris</name>
    <dbReference type="NCBI Taxonomy" id="233316"/>
    <lineage>
        <taxon>Bacteria</taxon>
        <taxon>Pseudomonadati</taxon>
        <taxon>Pseudomonadota</taxon>
        <taxon>Gammaproteobacteria</taxon>
        <taxon>Alteromonadales</taxon>
        <taxon>Alteromonadaceae</taxon>
        <taxon>Alteromonas/Salinimonas group</taxon>
        <taxon>Alteromonas</taxon>
    </lineage>
</organism>
<gene>
    <name evidence="3" type="ORF">Q4527_02675</name>
</gene>
<accession>A0AAW7YY89</accession>
<protein>
    <submittedName>
        <fullName evidence="3">DUF3391 domain-containing protein</fullName>
    </submittedName>
</protein>
<dbReference type="PANTHER" id="PTHR43155">
    <property type="entry name" value="CYCLIC DI-GMP PHOSPHODIESTERASE PA4108-RELATED"/>
    <property type="match status" value="1"/>
</dbReference>
<proteinExistence type="predicted"/>
<dbReference type="InterPro" id="IPR037522">
    <property type="entry name" value="HD_GYP_dom"/>
</dbReference>
<evidence type="ECO:0000313" key="4">
    <source>
        <dbReference type="Proteomes" id="UP001170717"/>
    </source>
</evidence>
<dbReference type="RefSeq" id="WP_061997227.1">
    <property type="nucleotide sequence ID" value="NZ_JAUOQI010000002.1"/>
</dbReference>
<dbReference type="EMBL" id="JAUOQI010000002">
    <property type="protein sequence ID" value="MDO6576273.1"/>
    <property type="molecule type" value="Genomic_DNA"/>
</dbReference>
<feature type="region of interest" description="Disordered" evidence="1">
    <location>
        <begin position="60"/>
        <end position="87"/>
    </location>
</feature>
<dbReference type="Pfam" id="PF11871">
    <property type="entry name" value="DUF3391"/>
    <property type="match status" value="1"/>
</dbReference>
<evidence type="ECO:0000256" key="1">
    <source>
        <dbReference type="SAM" id="MobiDB-lite"/>
    </source>
</evidence>
<feature type="compositionally biased region" description="Polar residues" evidence="1">
    <location>
        <begin position="65"/>
        <end position="81"/>
    </location>
</feature>
<dbReference type="Pfam" id="PF13487">
    <property type="entry name" value="HD_5"/>
    <property type="match status" value="1"/>
</dbReference>